<evidence type="ECO:0000256" key="4">
    <source>
        <dbReference type="ARBA" id="ARBA00023014"/>
    </source>
</evidence>
<gene>
    <name evidence="6" type="ORF">H1R19_06880</name>
</gene>
<dbReference type="SUPFAM" id="SSF50022">
    <property type="entry name" value="ISP domain"/>
    <property type="match status" value="1"/>
</dbReference>
<keyword evidence="2" id="KW-0479">Metal-binding</keyword>
<keyword evidence="7" id="KW-1185">Reference proteome</keyword>
<name>A0A7D7LT73_9ACTN</name>
<dbReference type="InterPro" id="IPR036922">
    <property type="entry name" value="Rieske_2Fe-2S_sf"/>
</dbReference>
<dbReference type="PROSITE" id="PS51296">
    <property type="entry name" value="RIESKE"/>
    <property type="match status" value="1"/>
</dbReference>
<feature type="domain" description="Rieske" evidence="5">
    <location>
        <begin position="10"/>
        <end position="105"/>
    </location>
</feature>
<protein>
    <submittedName>
        <fullName evidence="6">Rieske 2Fe-2S domain-containing protein</fullName>
    </submittedName>
</protein>
<dbReference type="Gene3D" id="2.102.10.10">
    <property type="entry name" value="Rieske [2Fe-2S] iron-sulphur domain"/>
    <property type="match status" value="1"/>
</dbReference>
<evidence type="ECO:0000256" key="1">
    <source>
        <dbReference type="ARBA" id="ARBA00022714"/>
    </source>
</evidence>
<evidence type="ECO:0000256" key="2">
    <source>
        <dbReference type="ARBA" id="ARBA00022723"/>
    </source>
</evidence>
<reference evidence="7" key="1">
    <citation type="submission" date="2020-07" db="EMBL/GenBank/DDBJ databases">
        <title>novel species isolated from the respiratory tract of Marmot.</title>
        <authorList>
            <person name="Zhang G."/>
        </authorList>
    </citation>
    <scope>NUCLEOTIDE SEQUENCE [LARGE SCALE GENOMIC DNA]</scope>
    <source>
        <strain evidence="7">686</strain>
    </source>
</reference>
<accession>A0A7D7LT73</accession>
<dbReference type="EMBL" id="CP059491">
    <property type="protein sequence ID" value="QMT02845.1"/>
    <property type="molecule type" value="Genomic_DNA"/>
</dbReference>
<keyword evidence="1" id="KW-0001">2Fe-2S</keyword>
<dbReference type="GO" id="GO:0046872">
    <property type="term" value="F:metal ion binding"/>
    <property type="evidence" value="ECO:0007669"/>
    <property type="project" value="UniProtKB-KW"/>
</dbReference>
<dbReference type="GO" id="GO:0004497">
    <property type="term" value="F:monooxygenase activity"/>
    <property type="evidence" value="ECO:0007669"/>
    <property type="project" value="UniProtKB-ARBA"/>
</dbReference>
<dbReference type="KEGG" id="gji:H1R19_06880"/>
<dbReference type="AlphaFoldDB" id="A0A7D7LT73"/>
<keyword evidence="4" id="KW-0411">Iron-sulfur</keyword>
<evidence type="ECO:0000313" key="6">
    <source>
        <dbReference type="EMBL" id="QMT02845.1"/>
    </source>
</evidence>
<dbReference type="PANTHER" id="PTHR21496:SF23">
    <property type="entry name" value="3-PHENYLPROPIONATE_CINNAMIC ACID DIOXYGENASE FERREDOXIN SUBUNIT"/>
    <property type="match status" value="1"/>
</dbReference>
<dbReference type="GO" id="GO:0016705">
    <property type="term" value="F:oxidoreductase activity, acting on paired donors, with incorporation or reduction of molecular oxygen"/>
    <property type="evidence" value="ECO:0007669"/>
    <property type="project" value="UniProtKB-ARBA"/>
</dbReference>
<evidence type="ECO:0000256" key="3">
    <source>
        <dbReference type="ARBA" id="ARBA00023004"/>
    </source>
</evidence>
<dbReference type="Pfam" id="PF00355">
    <property type="entry name" value="Rieske"/>
    <property type="match status" value="1"/>
</dbReference>
<dbReference type="InterPro" id="IPR017941">
    <property type="entry name" value="Rieske_2Fe-2S"/>
</dbReference>
<dbReference type="PANTHER" id="PTHR21496">
    <property type="entry name" value="FERREDOXIN-RELATED"/>
    <property type="match status" value="1"/>
</dbReference>
<dbReference type="Proteomes" id="UP000515663">
    <property type="component" value="Chromosome"/>
</dbReference>
<organism evidence="6 7">
    <name type="scientific">Gordonia jinghuaiqii</name>
    <dbReference type="NCBI Taxonomy" id="2758710"/>
    <lineage>
        <taxon>Bacteria</taxon>
        <taxon>Bacillati</taxon>
        <taxon>Actinomycetota</taxon>
        <taxon>Actinomycetes</taxon>
        <taxon>Mycobacteriales</taxon>
        <taxon>Gordoniaceae</taxon>
        <taxon>Gordonia</taxon>
    </lineage>
</organism>
<proteinExistence type="predicted"/>
<dbReference type="GO" id="GO:0051537">
    <property type="term" value="F:2 iron, 2 sulfur cluster binding"/>
    <property type="evidence" value="ECO:0007669"/>
    <property type="project" value="UniProtKB-KW"/>
</dbReference>
<evidence type="ECO:0000259" key="5">
    <source>
        <dbReference type="PROSITE" id="PS51296"/>
    </source>
</evidence>
<sequence>MTRVSAETGVAVGVMEDLQVGESRAYAVQDRQIAVFRLTDGSLRATDAVCPHRGGPLADGQFDIAKIVCPLHQYAFAFADGGCASEGIGSVGVYRVEDRDGEIVIWL</sequence>
<dbReference type="RefSeq" id="WP_188330021.1">
    <property type="nucleotide sequence ID" value="NZ_CP059491.1"/>
</dbReference>
<evidence type="ECO:0000313" key="7">
    <source>
        <dbReference type="Proteomes" id="UP000515663"/>
    </source>
</evidence>
<keyword evidence="3" id="KW-0408">Iron</keyword>